<organism evidence="1 2">
    <name type="scientific">Anolis carolinensis</name>
    <name type="common">Green anole</name>
    <name type="synonym">American chameleon</name>
    <dbReference type="NCBI Taxonomy" id="28377"/>
    <lineage>
        <taxon>Eukaryota</taxon>
        <taxon>Metazoa</taxon>
        <taxon>Chordata</taxon>
        <taxon>Craniata</taxon>
        <taxon>Vertebrata</taxon>
        <taxon>Euteleostomi</taxon>
        <taxon>Lepidosauria</taxon>
        <taxon>Squamata</taxon>
        <taxon>Bifurcata</taxon>
        <taxon>Unidentata</taxon>
        <taxon>Episquamata</taxon>
        <taxon>Toxicofera</taxon>
        <taxon>Iguania</taxon>
        <taxon>Dactyloidae</taxon>
        <taxon>Anolis</taxon>
    </lineage>
</organism>
<reference evidence="1" key="2">
    <citation type="submission" date="2025-08" db="UniProtKB">
        <authorList>
            <consortium name="Ensembl"/>
        </authorList>
    </citation>
    <scope>IDENTIFICATION</scope>
</reference>
<keyword evidence="2" id="KW-1185">Reference proteome</keyword>
<dbReference type="AlphaFoldDB" id="A0A803SPT9"/>
<dbReference type="Proteomes" id="UP000001646">
    <property type="component" value="Chromosome 6"/>
</dbReference>
<dbReference type="PANTHER" id="PTHR31635:SF196">
    <property type="entry name" value="REVERSE TRANSCRIPTASE DOMAIN-CONTAINING PROTEIN-RELATED"/>
    <property type="match status" value="1"/>
</dbReference>
<evidence type="ECO:0000313" key="2">
    <source>
        <dbReference type="Proteomes" id="UP000001646"/>
    </source>
</evidence>
<evidence type="ECO:0000313" key="1">
    <source>
        <dbReference type="Ensembl" id="ENSACAP00000024979.1"/>
    </source>
</evidence>
<protein>
    <recommendedName>
        <fullName evidence="3">Reverse transcriptase zinc-binding domain-containing protein</fullName>
    </recommendedName>
</protein>
<dbReference type="InParanoid" id="A0A803SPT9"/>
<sequence>MTRWAQGVGHPIQFEDWEKLWKTKLKYSSSFKLRENWYKMFFRWYLTSQKLSKFYKNQKKECWNCSNKTGTFLHVWWECKEVKDAWITKLREYMDMDTMTFLLKIIPKKKKKDGLVTSKKNFYKGNIELILNS</sequence>
<accession>A0A803SPT9</accession>
<reference evidence="1" key="3">
    <citation type="submission" date="2025-09" db="UniProtKB">
        <authorList>
            <consortium name="Ensembl"/>
        </authorList>
    </citation>
    <scope>IDENTIFICATION</scope>
</reference>
<evidence type="ECO:0008006" key="3">
    <source>
        <dbReference type="Google" id="ProtNLM"/>
    </source>
</evidence>
<proteinExistence type="predicted"/>
<reference evidence="1 2" key="1">
    <citation type="submission" date="2009-12" db="EMBL/GenBank/DDBJ databases">
        <title>The Genome Sequence of Anolis carolinensis (Green Anole Lizard).</title>
        <authorList>
            <consortium name="The Genome Sequencing Platform"/>
            <person name="Di Palma F."/>
            <person name="Alfoldi J."/>
            <person name="Heiman D."/>
            <person name="Young S."/>
            <person name="Grabherr M."/>
            <person name="Johnson J."/>
            <person name="Lander E.S."/>
            <person name="Lindblad-Toh K."/>
        </authorList>
    </citation>
    <scope>NUCLEOTIDE SEQUENCE [LARGE SCALE GENOMIC DNA]</scope>
    <source>
        <strain evidence="1 2">JBL SC #1</strain>
    </source>
</reference>
<dbReference type="Ensembl" id="ENSACAT00000058790.1">
    <property type="protein sequence ID" value="ENSACAP00000024979.1"/>
    <property type="gene ID" value="ENSACAG00000037053.1"/>
</dbReference>
<name>A0A803SPT9_ANOCA</name>
<dbReference type="GeneTree" id="ENSGT01120000271821"/>
<dbReference type="PANTHER" id="PTHR31635">
    <property type="entry name" value="REVERSE TRANSCRIPTASE DOMAIN-CONTAINING PROTEIN-RELATED"/>
    <property type="match status" value="1"/>
</dbReference>